<dbReference type="Proteomes" id="UP000095453">
    <property type="component" value="Unassembled WGS sequence"/>
</dbReference>
<protein>
    <recommendedName>
        <fullName evidence="1">AP2-like integrase N-terminal domain-containing protein</fullName>
    </recommendedName>
</protein>
<proteinExistence type="predicted"/>
<name>A0A173S802_9FIRM</name>
<evidence type="ECO:0000313" key="3">
    <source>
        <dbReference type="Proteomes" id="UP000095453"/>
    </source>
</evidence>
<feature type="domain" description="AP2-like integrase N-terminal" evidence="1">
    <location>
        <begin position="11"/>
        <end position="54"/>
    </location>
</feature>
<dbReference type="EMBL" id="CYXX01000004">
    <property type="protein sequence ID" value="CUM86391.1"/>
    <property type="molecule type" value="Genomic_DNA"/>
</dbReference>
<gene>
    <name evidence="2" type="ORF">ERS852444_00845</name>
</gene>
<dbReference type="AlphaFoldDB" id="A0A173S802"/>
<sequence length="77" mass="9406">MPAYKDSKTGTWFVKFYCKDWTGENKQIKKRGFATKREALDYERNYKIRQENNLDMTFGEFWKLYSENVKNYVKLNT</sequence>
<evidence type="ECO:0000259" key="1">
    <source>
        <dbReference type="Pfam" id="PF14657"/>
    </source>
</evidence>
<dbReference type="Pfam" id="PF14657">
    <property type="entry name" value="Arm-DNA-bind_4"/>
    <property type="match status" value="1"/>
</dbReference>
<dbReference type="InterPro" id="IPR028259">
    <property type="entry name" value="AP2-like_int_N"/>
</dbReference>
<evidence type="ECO:0000313" key="2">
    <source>
        <dbReference type="EMBL" id="CUM86391.1"/>
    </source>
</evidence>
<reference evidence="2 3" key="1">
    <citation type="submission" date="2015-09" db="EMBL/GenBank/DDBJ databases">
        <authorList>
            <consortium name="Pathogen Informatics"/>
        </authorList>
    </citation>
    <scope>NUCLEOTIDE SEQUENCE [LARGE SCALE GENOMIC DNA]</scope>
    <source>
        <strain evidence="2 3">2789STDY5608887</strain>
    </source>
</reference>
<organism evidence="2 3">
    <name type="scientific">Roseburia inulinivorans</name>
    <dbReference type="NCBI Taxonomy" id="360807"/>
    <lineage>
        <taxon>Bacteria</taxon>
        <taxon>Bacillati</taxon>
        <taxon>Bacillota</taxon>
        <taxon>Clostridia</taxon>
        <taxon>Lachnospirales</taxon>
        <taxon>Lachnospiraceae</taxon>
        <taxon>Roseburia</taxon>
    </lineage>
</organism>
<accession>A0A173S802</accession>